<protein>
    <submittedName>
        <fullName evidence="4">PX domain-containing protein kinase-like protein</fullName>
    </submittedName>
</protein>
<dbReference type="GO" id="GO:0008333">
    <property type="term" value="P:endosome to lysosome transport"/>
    <property type="evidence" value="ECO:0007669"/>
    <property type="project" value="TreeGrafter"/>
</dbReference>
<dbReference type="SMART" id="SM00312">
    <property type="entry name" value="PX"/>
    <property type="match status" value="1"/>
</dbReference>
<accession>A0A8D8WPN4</accession>
<feature type="domain" description="PX" evidence="3">
    <location>
        <begin position="14"/>
        <end position="127"/>
    </location>
</feature>
<dbReference type="GO" id="GO:0006622">
    <property type="term" value="P:protein targeting to lysosome"/>
    <property type="evidence" value="ECO:0007669"/>
    <property type="project" value="TreeGrafter"/>
</dbReference>
<dbReference type="EMBL" id="HBUF01211615">
    <property type="protein sequence ID" value="CAG6665734.1"/>
    <property type="molecule type" value="Transcribed_RNA"/>
</dbReference>
<dbReference type="GO" id="GO:0005769">
    <property type="term" value="C:early endosome"/>
    <property type="evidence" value="ECO:0007669"/>
    <property type="project" value="TreeGrafter"/>
</dbReference>
<evidence type="ECO:0000256" key="1">
    <source>
        <dbReference type="ARBA" id="ARBA00004496"/>
    </source>
</evidence>
<dbReference type="GO" id="GO:0005770">
    <property type="term" value="C:late endosome"/>
    <property type="evidence" value="ECO:0007669"/>
    <property type="project" value="TreeGrafter"/>
</dbReference>
<sequence length="177" mass="20407">MAIFEKSQQAKTYVDPTYPMKASIENTQIVQGHTEYIIKVQNGWIKHGTIWNVYKRYNDFVQLNKEFKRQHVILTLPPKKYIGNLNQKFVTERQAALQIYLNSILSHHTLSMSAPIRKFLDIPNSVDSIKHFEDSALQHISMVLRSENQYSLGELVPSISRVPKPMPAGHNVAREGF</sequence>
<dbReference type="InterPro" id="IPR001683">
    <property type="entry name" value="PX_dom"/>
</dbReference>
<dbReference type="InterPro" id="IPR051837">
    <property type="entry name" value="SortingNexin/PXDomain-PKLike"/>
</dbReference>
<dbReference type="InterPro" id="IPR036871">
    <property type="entry name" value="PX_dom_sf"/>
</dbReference>
<dbReference type="AlphaFoldDB" id="A0A8D8WPN4"/>
<evidence type="ECO:0000256" key="2">
    <source>
        <dbReference type="ARBA" id="ARBA00022490"/>
    </source>
</evidence>
<keyword evidence="4" id="KW-0808">Transferase</keyword>
<evidence type="ECO:0000259" key="3">
    <source>
        <dbReference type="PROSITE" id="PS50195"/>
    </source>
</evidence>
<dbReference type="PANTHER" id="PTHR22999:SF40">
    <property type="entry name" value="PX DOMAIN-CONTAINING PROTEIN KINASE-LIKE PROTEIN"/>
    <property type="match status" value="1"/>
</dbReference>
<dbReference type="SUPFAM" id="SSF64268">
    <property type="entry name" value="PX domain"/>
    <property type="match status" value="1"/>
</dbReference>
<evidence type="ECO:0000313" key="4">
    <source>
        <dbReference type="EMBL" id="CAG6665734.1"/>
    </source>
</evidence>
<dbReference type="GO" id="GO:0005886">
    <property type="term" value="C:plasma membrane"/>
    <property type="evidence" value="ECO:0007669"/>
    <property type="project" value="TreeGrafter"/>
</dbReference>
<dbReference type="PANTHER" id="PTHR22999">
    <property type="entry name" value="PX SERINE/THREONINE KINASE PXK"/>
    <property type="match status" value="1"/>
</dbReference>
<keyword evidence="2" id="KW-0963">Cytoplasm</keyword>
<dbReference type="GO" id="GO:0035091">
    <property type="term" value="F:phosphatidylinositol binding"/>
    <property type="evidence" value="ECO:0007669"/>
    <property type="project" value="InterPro"/>
</dbReference>
<comment type="subcellular location">
    <subcellularLocation>
        <location evidence="1">Cytoplasm</location>
    </subcellularLocation>
</comment>
<keyword evidence="4" id="KW-0418">Kinase</keyword>
<dbReference type="GO" id="GO:0043271">
    <property type="term" value="P:negative regulation of monoatomic ion transport"/>
    <property type="evidence" value="ECO:0007669"/>
    <property type="project" value="TreeGrafter"/>
</dbReference>
<proteinExistence type="predicted"/>
<dbReference type="GO" id="GO:0016301">
    <property type="term" value="F:kinase activity"/>
    <property type="evidence" value="ECO:0007669"/>
    <property type="project" value="UniProtKB-KW"/>
</dbReference>
<name>A0A8D8WPN4_9HEMI</name>
<dbReference type="Gene3D" id="3.30.1520.10">
    <property type="entry name" value="Phox-like domain"/>
    <property type="match status" value="1"/>
</dbReference>
<organism evidence="4">
    <name type="scientific">Cacopsylla melanoneura</name>
    <dbReference type="NCBI Taxonomy" id="428564"/>
    <lineage>
        <taxon>Eukaryota</taxon>
        <taxon>Metazoa</taxon>
        <taxon>Ecdysozoa</taxon>
        <taxon>Arthropoda</taxon>
        <taxon>Hexapoda</taxon>
        <taxon>Insecta</taxon>
        <taxon>Pterygota</taxon>
        <taxon>Neoptera</taxon>
        <taxon>Paraneoptera</taxon>
        <taxon>Hemiptera</taxon>
        <taxon>Sternorrhyncha</taxon>
        <taxon>Psylloidea</taxon>
        <taxon>Psyllidae</taxon>
        <taxon>Psyllinae</taxon>
        <taxon>Cacopsylla</taxon>
    </lineage>
</organism>
<dbReference type="GO" id="GO:0045022">
    <property type="term" value="P:early endosome to late endosome transport"/>
    <property type="evidence" value="ECO:0007669"/>
    <property type="project" value="TreeGrafter"/>
</dbReference>
<dbReference type="Pfam" id="PF00787">
    <property type="entry name" value="PX"/>
    <property type="match status" value="1"/>
</dbReference>
<dbReference type="PROSITE" id="PS50195">
    <property type="entry name" value="PX"/>
    <property type="match status" value="1"/>
</dbReference>
<reference evidence="4" key="1">
    <citation type="submission" date="2021-05" db="EMBL/GenBank/DDBJ databases">
        <authorList>
            <person name="Alioto T."/>
            <person name="Alioto T."/>
            <person name="Gomez Garrido J."/>
        </authorList>
    </citation>
    <scope>NUCLEOTIDE SEQUENCE</scope>
</reference>